<gene>
    <name evidence="1" type="ORF">KSX_16200</name>
</gene>
<dbReference type="InterPro" id="IPR027417">
    <property type="entry name" value="P-loop_NTPase"/>
</dbReference>
<comment type="caution">
    <text evidence="1">The sequence shown here is derived from an EMBL/GenBank/DDBJ whole genome shotgun (WGS) entry which is preliminary data.</text>
</comment>
<dbReference type="Pfam" id="PF13671">
    <property type="entry name" value="AAA_33"/>
    <property type="match status" value="1"/>
</dbReference>
<keyword evidence="2" id="KW-1185">Reference proteome</keyword>
<dbReference type="Gene3D" id="3.40.50.300">
    <property type="entry name" value="P-loop containing nucleotide triphosphate hydrolases"/>
    <property type="match status" value="1"/>
</dbReference>
<dbReference type="SUPFAM" id="SSF52540">
    <property type="entry name" value="P-loop containing nucleoside triphosphate hydrolases"/>
    <property type="match status" value="1"/>
</dbReference>
<dbReference type="EMBL" id="BNJF01000001">
    <property type="protein sequence ID" value="GHO43457.1"/>
    <property type="molecule type" value="Genomic_DNA"/>
</dbReference>
<organism evidence="1 2">
    <name type="scientific">Ktedonospora formicarum</name>
    <dbReference type="NCBI Taxonomy" id="2778364"/>
    <lineage>
        <taxon>Bacteria</taxon>
        <taxon>Bacillati</taxon>
        <taxon>Chloroflexota</taxon>
        <taxon>Ktedonobacteria</taxon>
        <taxon>Ktedonobacterales</taxon>
        <taxon>Ktedonobacteraceae</taxon>
        <taxon>Ktedonospora</taxon>
    </lineage>
</organism>
<reference evidence="1" key="1">
    <citation type="submission" date="2020-10" db="EMBL/GenBank/DDBJ databases">
        <title>Taxonomic study of unclassified bacteria belonging to the class Ktedonobacteria.</title>
        <authorList>
            <person name="Yabe S."/>
            <person name="Wang C.M."/>
            <person name="Zheng Y."/>
            <person name="Sakai Y."/>
            <person name="Cavaletti L."/>
            <person name="Monciardini P."/>
            <person name="Donadio S."/>
        </authorList>
    </citation>
    <scope>NUCLEOTIDE SEQUENCE</scope>
    <source>
        <strain evidence="1">SOSP1-1</strain>
    </source>
</reference>
<evidence type="ECO:0008006" key="3">
    <source>
        <dbReference type="Google" id="ProtNLM"/>
    </source>
</evidence>
<protein>
    <recommendedName>
        <fullName evidence="3">ATP-binding protein</fullName>
    </recommendedName>
</protein>
<name>A0A8J3HT24_9CHLR</name>
<dbReference type="AlphaFoldDB" id="A0A8J3HT24"/>
<dbReference type="Proteomes" id="UP000612362">
    <property type="component" value="Unassembled WGS sequence"/>
</dbReference>
<proteinExistence type="predicted"/>
<evidence type="ECO:0000313" key="2">
    <source>
        <dbReference type="Proteomes" id="UP000612362"/>
    </source>
</evidence>
<accession>A0A8J3HT24</accession>
<evidence type="ECO:0000313" key="1">
    <source>
        <dbReference type="EMBL" id="GHO43457.1"/>
    </source>
</evidence>
<sequence>MGTLYLMCGTPFSGKTTLAKQIAARMGYHYISLDDLMRERGFDLSQTQPVEEWEKTHHICFQLLHTLMQEDTNIVLDDTNFLKWLRERFRAVALEHKYQVRTIHLAIPVTELERRRQQALATGERNYLDDEAFYNVIHHFEVPDQAEDPIIFDMTSELSKWLDTHFPMTSPLA</sequence>
<dbReference type="RefSeq" id="WP_220192928.1">
    <property type="nucleotide sequence ID" value="NZ_BNJF01000001.1"/>
</dbReference>